<evidence type="ECO:0000313" key="11">
    <source>
        <dbReference type="Proteomes" id="UP000008138"/>
    </source>
</evidence>
<keyword evidence="3" id="KW-1003">Cell membrane</keyword>
<dbReference type="PANTHER" id="PTHR11795">
    <property type="entry name" value="BRANCHED-CHAIN AMINO ACID TRANSPORT SYSTEM PERMEASE PROTEIN LIVH"/>
    <property type="match status" value="1"/>
</dbReference>
<dbReference type="GO" id="GO:0006865">
    <property type="term" value="P:amino acid transport"/>
    <property type="evidence" value="ECO:0007669"/>
    <property type="project" value="UniProtKB-KW"/>
</dbReference>
<dbReference type="GO" id="GO:0005886">
    <property type="term" value="C:plasma membrane"/>
    <property type="evidence" value="ECO:0007669"/>
    <property type="project" value="UniProtKB-SubCell"/>
</dbReference>
<evidence type="ECO:0000256" key="8">
    <source>
        <dbReference type="ARBA" id="ARBA00037998"/>
    </source>
</evidence>
<feature type="transmembrane region" description="Helical" evidence="9">
    <location>
        <begin position="89"/>
        <end position="112"/>
    </location>
</feature>
<keyword evidence="7 9" id="KW-0472">Membrane</keyword>
<dbReference type="InterPro" id="IPR052157">
    <property type="entry name" value="BCAA_transport_permease"/>
</dbReference>
<evidence type="ECO:0000256" key="6">
    <source>
        <dbReference type="ARBA" id="ARBA00022989"/>
    </source>
</evidence>
<comment type="subcellular location">
    <subcellularLocation>
        <location evidence="1">Cell membrane</location>
        <topology evidence="1">Multi-pass membrane protein</topology>
    </subcellularLocation>
</comment>
<evidence type="ECO:0000313" key="10">
    <source>
        <dbReference type="EMBL" id="AEA12680.1"/>
    </source>
</evidence>
<dbReference type="GeneID" id="10360729"/>
<evidence type="ECO:0000256" key="1">
    <source>
        <dbReference type="ARBA" id="ARBA00004651"/>
    </source>
</evidence>
<dbReference type="STRING" id="999630.TUZN_1201"/>
<feature type="transmembrane region" description="Helical" evidence="9">
    <location>
        <begin position="257"/>
        <end position="276"/>
    </location>
</feature>
<feature type="transmembrane region" description="Helical" evidence="9">
    <location>
        <begin position="132"/>
        <end position="153"/>
    </location>
</feature>
<name>F2L0J8_THEU7</name>
<dbReference type="AlphaFoldDB" id="F2L0J8"/>
<keyword evidence="11" id="KW-1185">Reference proteome</keyword>
<gene>
    <name evidence="10" type="ordered locus">TUZN_1201</name>
</gene>
<dbReference type="CDD" id="cd06582">
    <property type="entry name" value="TM_PBP1_LivH_like"/>
    <property type="match status" value="1"/>
</dbReference>
<keyword evidence="6 9" id="KW-1133">Transmembrane helix</keyword>
<dbReference type="HOGENOM" id="CLU_039929_2_1_2"/>
<dbReference type="InterPro" id="IPR001851">
    <property type="entry name" value="ABC_transp_permease"/>
</dbReference>
<evidence type="ECO:0000256" key="3">
    <source>
        <dbReference type="ARBA" id="ARBA00022475"/>
    </source>
</evidence>
<dbReference type="PANTHER" id="PTHR11795:SF442">
    <property type="entry name" value="ABC TRANSPORTER ATP-BINDING PROTEIN"/>
    <property type="match status" value="1"/>
</dbReference>
<keyword evidence="4 9" id="KW-0812">Transmembrane</keyword>
<evidence type="ECO:0000256" key="9">
    <source>
        <dbReference type="SAM" id="Phobius"/>
    </source>
</evidence>
<evidence type="ECO:0000256" key="7">
    <source>
        <dbReference type="ARBA" id="ARBA00023136"/>
    </source>
</evidence>
<dbReference type="EMBL" id="CP002590">
    <property type="protein sequence ID" value="AEA12680.1"/>
    <property type="molecule type" value="Genomic_DNA"/>
</dbReference>
<proteinExistence type="inferred from homology"/>
<organism evidence="10 11">
    <name type="scientific">Thermoproteus uzoniensis (strain 768-20)</name>
    <dbReference type="NCBI Taxonomy" id="999630"/>
    <lineage>
        <taxon>Archaea</taxon>
        <taxon>Thermoproteota</taxon>
        <taxon>Thermoprotei</taxon>
        <taxon>Thermoproteales</taxon>
        <taxon>Thermoproteaceae</taxon>
        <taxon>Thermoproteus</taxon>
    </lineage>
</organism>
<comment type="similarity">
    <text evidence="8">Belongs to the binding-protein-dependent transport system permease family. LivHM subfamily.</text>
</comment>
<evidence type="ECO:0000256" key="2">
    <source>
        <dbReference type="ARBA" id="ARBA00022448"/>
    </source>
</evidence>
<keyword evidence="2" id="KW-0813">Transport</keyword>
<dbReference type="GO" id="GO:0022857">
    <property type="term" value="F:transmembrane transporter activity"/>
    <property type="evidence" value="ECO:0007669"/>
    <property type="project" value="InterPro"/>
</dbReference>
<feature type="transmembrane region" description="Helical" evidence="9">
    <location>
        <begin position="6"/>
        <end position="27"/>
    </location>
</feature>
<accession>F2L0J8</accession>
<dbReference type="KEGG" id="tuz:TUZN_1201"/>
<dbReference type="RefSeq" id="WP_013680016.1">
    <property type="nucleotide sequence ID" value="NC_015315.1"/>
</dbReference>
<dbReference type="eggNOG" id="arCOG01270">
    <property type="taxonomic scope" value="Archaea"/>
</dbReference>
<reference evidence="10 11" key="1">
    <citation type="journal article" date="2011" name="J. Bacteriol.">
        <title>Complete genome sequence of the thermoacidophilic crenarchaeon Thermoproteus uzoniensis 768-20.</title>
        <authorList>
            <person name="Mardanov A.V."/>
            <person name="Gumerov V.M."/>
            <person name="Beletsky A.V."/>
            <person name="Prokofeva M.I."/>
            <person name="Bonch-Osmolovskaya E.A."/>
            <person name="Ravin N.V."/>
            <person name="Skryabin K.G."/>
        </authorList>
    </citation>
    <scope>NUCLEOTIDE SEQUENCE [LARGE SCALE GENOMIC DNA]</scope>
    <source>
        <strain evidence="10 11">768-20</strain>
    </source>
</reference>
<feature type="transmembrane region" description="Helical" evidence="9">
    <location>
        <begin position="57"/>
        <end position="77"/>
    </location>
</feature>
<dbReference type="Proteomes" id="UP000008138">
    <property type="component" value="Chromosome"/>
</dbReference>
<evidence type="ECO:0000256" key="5">
    <source>
        <dbReference type="ARBA" id="ARBA00022970"/>
    </source>
</evidence>
<reference key="2">
    <citation type="submission" date="2011-03" db="EMBL/GenBank/DDBJ databases">
        <title>Complete genome sequence of the thermoacidophilic crenarchaeon Thermoproteus uzoniensis 768-20.</title>
        <authorList>
            <person name="Mardanov A.V."/>
            <person name="Gumerov V.M."/>
            <person name="Beletsky A.V."/>
            <person name="Prokofeva M.I."/>
            <person name="Bonch-Osmolovskaya E.A."/>
            <person name="Ravin N.V."/>
            <person name="Skryabin K.G."/>
        </authorList>
    </citation>
    <scope>NUCLEOTIDE SEQUENCE</scope>
    <source>
        <strain>768-20</strain>
    </source>
</reference>
<feature type="transmembrane region" description="Helical" evidence="9">
    <location>
        <begin position="34"/>
        <end position="51"/>
    </location>
</feature>
<evidence type="ECO:0000256" key="4">
    <source>
        <dbReference type="ARBA" id="ARBA00022692"/>
    </source>
</evidence>
<sequence length="282" mass="29799">MIALILPVLIFWIDLVLLSMGLAIVYGSSKILNLAHGSFFVLGGYLASYLASDLGLVGIPLAALAALPLSALFYLYIKAFARSELEQIVATYALLLIMEGVFEYVFGVGLYTSATQAAGLGMLEIAGAQLPTAYLIGAAAAAAALGGFAYVLYRTNFGAYARAVIDDREMAESLGVNTRRAEILLVLIGVLFAVLGGALASMWRSYGLGLAAEVLPYAFAVIVIGGLENIWGVAAASAIVSAVRTVVVYVYPRLELVVLYIVVLAVLAIRPQGLFARHVRSI</sequence>
<dbReference type="Pfam" id="PF02653">
    <property type="entry name" value="BPD_transp_2"/>
    <property type="match status" value="1"/>
</dbReference>
<feature type="transmembrane region" description="Helical" evidence="9">
    <location>
        <begin position="183"/>
        <end position="200"/>
    </location>
</feature>
<keyword evidence="5" id="KW-0029">Amino-acid transport</keyword>
<protein>
    <submittedName>
        <fullName evidence="10">Inner-membrane translocator</fullName>
    </submittedName>
</protein>